<gene>
    <name evidence="5" type="primary">xylR_6</name>
    <name evidence="5" type="ORF">GALL_208980</name>
</gene>
<dbReference type="Pfam" id="PF12833">
    <property type="entry name" value="HTH_18"/>
    <property type="match status" value="1"/>
</dbReference>
<dbReference type="InterPro" id="IPR028082">
    <property type="entry name" value="Peripla_BP_I"/>
</dbReference>
<dbReference type="PROSITE" id="PS00041">
    <property type="entry name" value="HTH_ARAC_FAMILY_1"/>
    <property type="match status" value="1"/>
</dbReference>
<evidence type="ECO:0000256" key="3">
    <source>
        <dbReference type="ARBA" id="ARBA00023163"/>
    </source>
</evidence>
<dbReference type="SMART" id="SM00342">
    <property type="entry name" value="HTH_ARAC"/>
    <property type="match status" value="1"/>
</dbReference>
<name>A0A1J5RMW4_9ZZZZ</name>
<dbReference type="GO" id="GO:0003700">
    <property type="term" value="F:DNA-binding transcription factor activity"/>
    <property type="evidence" value="ECO:0007669"/>
    <property type="project" value="InterPro"/>
</dbReference>
<keyword evidence="3" id="KW-0804">Transcription</keyword>
<dbReference type="CDD" id="cd01543">
    <property type="entry name" value="PBP1_XylR"/>
    <property type="match status" value="1"/>
</dbReference>
<dbReference type="PANTHER" id="PTHR30146:SF24">
    <property type="entry name" value="XYLOSE OPERON REGULATORY PROTEIN"/>
    <property type="match status" value="1"/>
</dbReference>
<reference evidence="5" key="1">
    <citation type="submission" date="2016-10" db="EMBL/GenBank/DDBJ databases">
        <title>Sequence of Gallionella enrichment culture.</title>
        <authorList>
            <person name="Poehlein A."/>
            <person name="Muehling M."/>
            <person name="Daniel R."/>
        </authorList>
    </citation>
    <scope>NUCLEOTIDE SEQUENCE</scope>
</reference>
<evidence type="ECO:0000313" key="5">
    <source>
        <dbReference type="EMBL" id="OIQ97073.1"/>
    </source>
</evidence>
<comment type="caution">
    <text evidence="5">The sequence shown here is derived from an EMBL/GenBank/DDBJ whole genome shotgun (WGS) entry which is preliminary data.</text>
</comment>
<evidence type="ECO:0000256" key="1">
    <source>
        <dbReference type="ARBA" id="ARBA00023015"/>
    </source>
</evidence>
<evidence type="ECO:0000259" key="4">
    <source>
        <dbReference type="PROSITE" id="PS01124"/>
    </source>
</evidence>
<dbReference type="PANTHER" id="PTHR30146">
    <property type="entry name" value="LACI-RELATED TRANSCRIPTIONAL REPRESSOR"/>
    <property type="match status" value="1"/>
</dbReference>
<keyword evidence="1" id="KW-0805">Transcription regulation</keyword>
<dbReference type="PROSITE" id="PS01124">
    <property type="entry name" value="HTH_ARAC_FAMILY_2"/>
    <property type="match status" value="1"/>
</dbReference>
<dbReference type="InterPro" id="IPR046335">
    <property type="entry name" value="LacI/GalR-like_sensor"/>
</dbReference>
<dbReference type="EMBL" id="MLJW01000138">
    <property type="protein sequence ID" value="OIQ97073.1"/>
    <property type="molecule type" value="Genomic_DNA"/>
</dbReference>
<accession>A0A1J5RMW4</accession>
<dbReference type="AlphaFoldDB" id="A0A1J5RMW4"/>
<sequence>MNRPRIFLSISKIEEESAERMIRGVVQDQKLQRTWDFYWDESNRLALDPGMLERGTWHGVISRHTTKSIVDVCKRLKIPLVDLNDCEVFPGIHKIRPDNHRVGRLGADHLLSRGFHHVGFVGFHNTHWSTERRDGFAERLREADREPVLHETVFEPACSPEWVSSETAGLVEWLRPLPRPIGLMACNDLRAIQILDACRRLRLRVPEDVAVLGVNDNDIRCELAHPALSSINIGQHQMGMRAAEVLHAMLAGDPLPEWETLIDPLGVVTRQSTNIVYIKHPKLAGALEYIHAHAVEGITVTSVSRHTGIARTQLETLFRRVLGRSPGAEIRRVQLEKIRELLLGTDLTVRGIAEKTGFRHAEYLNVFFKRATGETPGQYRDRMREIL</sequence>
<dbReference type="Gene3D" id="1.10.10.60">
    <property type="entry name" value="Homeodomain-like"/>
    <property type="match status" value="1"/>
</dbReference>
<proteinExistence type="predicted"/>
<protein>
    <submittedName>
        <fullName evidence="5">Xylose operon regulatory protein</fullName>
    </submittedName>
</protein>
<dbReference type="Gene3D" id="3.40.50.2300">
    <property type="match status" value="2"/>
</dbReference>
<dbReference type="SUPFAM" id="SSF53822">
    <property type="entry name" value="Periplasmic binding protein-like I"/>
    <property type="match status" value="1"/>
</dbReference>
<dbReference type="InterPro" id="IPR018060">
    <property type="entry name" value="HTH_AraC"/>
</dbReference>
<evidence type="ECO:0000256" key="2">
    <source>
        <dbReference type="ARBA" id="ARBA00023125"/>
    </source>
</evidence>
<dbReference type="GO" id="GO:0000976">
    <property type="term" value="F:transcription cis-regulatory region binding"/>
    <property type="evidence" value="ECO:0007669"/>
    <property type="project" value="TreeGrafter"/>
</dbReference>
<dbReference type="Pfam" id="PF13377">
    <property type="entry name" value="Peripla_BP_3"/>
    <property type="match status" value="1"/>
</dbReference>
<organism evidence="5">
    <name type="scientific">mine drainage metagenome</name>
    <dbReference type="NCBI Taxonomy" id="410659"/>
    <lineage>
        <taxon>unclassified sequences</taxon>
        <taxon>metagenomes</taxon>
        <taxon>ecological metagenomes</taxon>
    </lineage>
</organism>
<keyword evidence="2" id="KW-0238">DNA-binding</keyword>
<dbReference type="InterPro" id="IPR018062">
    <property type="entry name" value="HTH_AraC-typ_CS"/>
</dbReference>
<feature type="domain" description="HTH araC/xylS-type" evidence="4">
    <location>
        <begin position="284"/>
        <end position="382"/>
    </location>
</feature>
<dbReference type="InterPro" id="IPR009057">
    <property type="entry name" value="Homeodomain-like_sf"/>
</dbReference>
<dbReference type="SUPFAM" id="SSF46689">
    <property type="entry name" value="Homeodomain-like"/>
    <property type="match status" value="2"/>
</dbReference>